<evidence type="ECO:0000313" key="4">
    <source>
        <dbReference type="Proteomes" id="UP000318571"/>
    </source>
</evidence>
<evidence type="ECO:0000256" key="1">
    <source>
        <dbReference type="ARBA" id="ARBA00023002"/>
    </source>
</evidence>
<dbReference type="PANTHER" id="PTHR43157">
    <property type="entry name" value="PHOSPHATIDYLINOSITOL-GLYCAN BIOSYNTHESIS CLASS F PROTEIN-RELATED"/>
    <property type="match status" value="1"/>
</dbReference>
<dbReference type="SUPFAM" id="SSF51735">
    <property type="entry name" value="NAD(P)-binding Rossmann-fold domains"/>
    <property type="match status" value="1"/>
</dbReference>
<dbReference type="EMBL" id="VCGU01000007">
    <property type="protein sequence ID" value="TRY73994.1"/>
    <property type="molecule type" value="Genomic_DNA"/>
</dbReference>
<accession>A0A553P8I2</accession>
<name>A0A553P8I2_TIGCA</name>
<evidence type="ECO:0000313" key="3">
    <source>
        <dbReference type="EMBL" id="TRY73994.1"/>
    </source>
</evidence>
<dbReference type="PANTHER" id="PTHR43157:SF31">
    <property type="entry name" value="PHOSPHATIDYLINOSITOL-GLYCAN BIOSYNTHESIS CLASS F PROTEIN"/>
    <property type="match status" value="1"/>
</dbReference>
<dbReference type="OrthoDB" id="191139at2759"/>
<dbReference type="OMA" id="KMIDPGH"/>
<dbReference type="PRINTS" id="PR00081">
    <property type="entry name" value="GDHRDH"/>
</dbReference>
<feature type="chain" id="PRO_5022048194" evidence="2">
    <location>
        <begin position="20"/>
        <end position="333"/>
    </location>
</feature>
<dbReference type="Pfam" id="PF00106">
    <property type="entry name" value="adh_short"/>
    <property type="match status" value="1"/>
</dbReference>
<evidence type="ECO:0000256" key="2">
    <source>
        <dbReference type="SAM" id="SignalP"/>
    </source>
</evidence>
<dbReference type="GO" id="GO:0016491">
    <property type="term" value="F:oxidoreductase activity"/>
    <property type="evidence" value="ECO:0007669"/>
    <property type="project" value="UniProtKB-KW"/>
</dbReference>
<sequence length="333" mass="36939">MLSVLKYLWIKLYLNVIGAWKSLQEQVWDRHRPIKDLPKGIGKVVVITGGSHGIGFEATKVFLNLGYRVMVGCRKPSDLKETLTSLKANGNLGSGEFDIFPLDLMSMTSVREFARHVLKKNVPIHVLVNNAGIMFGPRTITEDGFESQMSVNHLGHFLLTHLLLPKLKSSGTPEAKARILNVSSAAHYIGSLMDLNDIHSSQFYSPEGGYGNSKAAQVLCTYYLNPQLEAEAANVTINCFHPGVISTGLYQNARYVKFVNLLAFSMLMKTPREGADSILHAAISPEMEGRGGLYLENAQPRISSAFTRDLSNQERMFKLSCDALEIPYDKFGR</sequence>
<comment type="caution">
    <text evidence="3">The sequence shown here is derived from an EMBL/GenBank/DDBJ whole genome shotgun (WGS) entry which is preliminary data.</text>
</comment>
<dbReference type="STRING" id="6832.A0A553P8I2"/>
<dbReference type="InterPro" id="IPR002347">
    <property type="entry name" value="SDR_fam"/>
</dbReference>
<protein>
    <submittedName>
        <fullName evidence="3">Uncharacterized protein</fullName>
    </submittedName>
</protein>
<keyword evidence="4" id="KW-1185">Reference proteome</keyword>
<proteinExistence type="predicted"/>
<reference evidence="3 4" key="1">
    <citation type="journal article" date="2018" name="Nat. Ecol. Evol.">
        <title>Genomic signatures of mitonuclear coevolution across populations of Tigriopus californicus.</title>
        <authorList>
            <person name="Barreto F.S."/>
            <person name="Watson E.T."/>
            <person name="Lima T.G."/>
            <person name="Willett C.S."/>
            <person name="Edmands S."/>
            <person name="Li W."/>
            <person name="Burton R.S."/>
        </authorList>
    </citation>
    <scope>NUCLEOTIDE SEQUENCE [LARGE SCALE GENOMIC DNA]</scope>
    <source>
        <strain evidence="3 4">San Diego</strain>
    </source>
</reference>
<organism evidence="3 4">
    <name type="scientific">Tigriopus californicus</name>
    <name type="common">Marine copepod</name>
    <dbReference type="NCBI Taxonomy" id="6832"/>
    <lineage>
        <taxon>Eukaryota</taxon>
        <taxon>Metazoa</taxon>
        <taxon>Ecdysozoa</taxon>
        <taxon>Arthropoda</taxon>
        <taxon>Crustacea</taxon>
        <taxon>Multicrustacea</taxon>
        <taxon>Hexanauplia</taxon>
        <taxon>Copepoda</taxon>
        <taxon>Harpacticoida</taxon>
        <taxon>Harpacticidae</taxon>
        <taxon>Tigriopus</taxon>
    </lineage>
</organism>
<gene>
    <name evidence="3" type="ORF">TCAL_12862</name>
</gene>
<dbReference type="InterPro" id="IPR036291">
    <property type="entry name" value="NAD(P)-bd_dom_sf"/>
</dbReference>
<dbReference type="Gene3D" id="3.40.50.720">
    <property type="entry name" value="NAD(P)-binding Rossmann-like Domain"/>
    <property type="match status" value="1"/>
</dbReference>
<feature type="signal peptide" evidence="2">
    <location>
        <begin position="1"/>
        <end position="19"/>
    </location>
</feature>
<dbReference type="AlphaFoldDB" id="A0A553P8I2"/>
<keyword evidence="2" id="KW-0732">Signal</keyword>
<dbReference type="Proteomes" id="UP000318571">
    <property type="component" value="Chromosome 3"/>
</dbReference>
<keyword evidence="1" id="KW-0560">Oxidoreductase</keyword>